<evidence type="ECO:0000256" key="5">
    <source>
        <dbReference type="ARBA" id="ARBA00022723"/>
    </source>
</evidence>
<dbReference type="EMBL" id="CP049008">
    <property type="protein sequence ID" value="QID86404.1"/>
    <property type="molecule type" value="Genomic_DNA"/>
</dbReference>
<dbReference type="AlphaFoldDB" id="A0A6C1ECQ4"/>
<dbReference type="Proteomes" id="UP000501346">
    <property type="component" value="Chromosome SeXI"/>
</dbReference>
<evidence type="ECO:0000256" key="4">
    <source>
        <dbReference type="ARBA" id="ARBA00022705"/>
    </source>
</evidence>
<keyword evidence="3 9" id="KW-0639">Primosome</keyword>
<dbReference type="CDD" id="cd07322">
    <property type="entry name" value="PriL_PriS_Eukaryotic"/>
    <property type="match status" value="1"/>
</dbReference>
<dbReference type="FunFam" id="1.20.930.80:FF:000005">
    <property type="entry name" value="DNA primase large subunit"/>
    <property type="match status" value="1"/>
</dbReference>
<dbReference type="Pfam" id="PF04104">
    <property type="entry name" value="DNA_primase_lrg"/>
    <property type="match status" value="1"/>
</dbReference>
<evidence type="ECO:0000256" key="1">
    <source>
        <dbReference type="ARBA" id="ARBA00010564"/>
    </source>
</evidence>
<dbReference type="InterPro" id="IPR007238">
    <property type="entry name" value="DNA_primase_lsu_euk/arc"/>
</dbReference>
<feature type="binding site" evidence="10">
    <location>
        <position position="417"/>
    </location>
    <ligand>
        <name>[4Fe-4S] cluster</name>
        <dbReference type="ChEBI" id="CHEBI:49883"/>
    </ligand>
</feature>
<organism evidence="13 14">
    <name type="scientific">Saccharomyces pastorianus</name>
    <name type="common">Lager yeast</name>
    <name type="synonym">Saccharomyces cerevisiae x Saccharomyces eubayanus</name>
    <dbReference type="NCBI Taxonomy" id="27292"/>
    <lineage>
        <taxon>Eukaryota</taxon>
        <taxon>Fungi</taxon>
        <taxon>Dikarya</taxon>
        <taxon>Ascomycota</taxon>
        <taxon>Saccharomycotina</taxon>
        <taxon>Saccharomycetes</taxon>
        <taxon>Saccharomycetales</taxon>
        <taxon>Saccharomycetaceae</taxon>
        <taxon>Saccharomyces</taxon>
    </lineage>
</organism>
<evidence type="ECO:0000256" key="11">
    <source>
        <dbReference type="SAM" id="MobiDB-lite"/>
    </source>
</evidence>
<dbReference type="GO" id="GO:0046872">
    <property type="term" value="F:metal ion binding"/>
    <property type="evidence" value="ECO:0007669"/>
    <property type="project" value="UniProtKB-UniRule"/>
</dbReference>
<keyword evidence="7 9" id="KW-0411">Iron-sulfur</keyword>
<name>A0A6C1ECQ4_SACPS</name>
<evidence type="ECO:0000313" key="14">
    <source>
        <dbReference type="Proteomes" id="UP000501346"/>
    </source>
</evidence>
<evidence type="ECO:0000256" key="10">
    <source>
        <dbReference type="PIRSR" id="PIRSR009449-1"/>
    </source>
</evidence>
<keyword evidence="8 9" id="KW-0238">DNA-binding</keyword>
<comment type="cofactor">
    <cofactor evidence="9">
        <name>[4Fe-4S] cluster</name>
        <dbReference type="ChEBI" id="CHEBI:49883"/>
    </cofactor>
    <text evidence="9">Binds 1 [4Fe-4S] cluster.</text>
</comment>
<evidence type="ECO:0000256" key="2">
    <source>
        <dbReference type="ARBA" id="ARBA00022485"/>
    </source>
</evidence>
<keyword evidence="2 9" id="KW-0004">4Fe-4S</keyword>
<dbReference type="InterPro" id="IPR058560">
    <property type="entry name" value="DNA_primase_C"/>
</dbReference>
<keyword evidence="4 9" id="KW-0235">DNA replication</keyword>
<feature type="domain" description="DNA primase large subunit C-terminal" evidence="12">
    <location>
        <begin position="330"/>
        <end position="504"/>
    </location>
</feature>
<dbReference type="PANTHER" id="PTHR10537:SF3">
    <property type="entry name" value="DNA PRIMASE LARGE SUBUNIT"/>
    <property type="match status" value="1"/>
</dbReference>
<reference evidence="13 14" key="1">
    <citation type="journal article" date="2019" name="BMC Genomics">
        <title>Chromosome level assembly and comparative genome analysis confirm lager-brewing yeasts originated from a single hybridization.</title>
        <authorList>
            <person name="Salazar A.N."/>
            <person name="Gorter de Vries A.R."/>
            <person name="van den Broek M."/>
            <person name="Brouwers N."/>
            <person name="de la Torre Cortes P."/>
            <person name="Kuijpers N.G.A."/>
            <person name="Daran J.G."/>
            <person name="Abeel T."/>
        </authorList>
    </citation>
    <scope>NUCLEOTIDE SEQUENCE [LARGE SCALE GENOMIC DNA]</scope>
    <source>
        <strain evidence="13 14">CBS 1483</strain>
    </source>
</reference>
<protein>
    <recommendedName>
        <fullName evidence="9">DNA primase large subunit</fullName>
    </recommendedName>
</protein>
<keyword evidence="6 9" id="KW-0408">Iron</keyword>
<evidence type="ECO:0000256" key="8">
    <source>
        <dbReference type="ARBA" id="ARBA00023125"/>
    </source>
</evidence>
<accession>A0A6C1ECQ4</accession>
<dbReference type="GO" id="GO:0003677">
    <property type="term" value="F:DNA binding"/>
    <property type="evidence" value="ECO:0007669"/>
    <property type="project" value="UniProtKB-UniRule"/>
</dbReference>
<comment type="similarity">
    <text evidence="1 9">Belongs to the eukaryotic-type primase large subunit family.</text>
</comment>
<dbReference type="InterPro" id="IPR016558">
    <property type="entry name" value="DNA_primase_lsu_euk"/>
</dbReference>
<sequence>MFRQSKRRIASRKNFSSYDDIVKSELDIGNVSAANQIILGSTLSEEEKTLYAKLHESKLSFYDLPPRGEITLEQFEIWAIDRLKILLEIESCLSRNKSIKEIETIIKPQFQKLLPFNTDNLEDKKKDYYSHFILRLCFCRSKELREKFVRAETFLLKIRFNMLTSADQTKFVQSLDLPLLQFISNEEKAELSHQLYQTVSASLQFQLNLTEEHQRRQYFQQEKFIKLPFENVIELVGNRLVFLKNGYAYLPRFQQLNLLSNEFASKLNEELLKAYQHLPRLNEDDRLLPILNHLSSGYTIADFNQQKANQFGENVDDEINAQSVWSEEISSNYPLSIKNLMEGLKKNHHLRYYGRQQLSLFLKGIGLSADEALKFWSEAFTRNGNMTMEKFNKEYRYSFRHNYGLEGNRINYKPWDCHTILSKPRPGRGDYHGCPFRDWSHDRLSAELRSMKLTQAQIISVLDSCQKGEYTIACTKVFEITHNSASADLEIGEQTHIAHPNLYFERSRQLQKKQQKPEKEKLSNSANNQ</sequence>
<evidence type="ECO:0000256" key="6">
    <source>
        <dbReference type="ARBA" id="ARBA00023004"/>
    </source>
</evidence>
<dbReference type="GO" id="GO:0006269">
    <property type="term" value="P:DNA replication, synthesis of primer"/>
    <property type="evidence" value="ECO:0007669"/>
    <property type="project" value="UniProtKB-KW"/>
</dbReference>
<evidence type="ECO:0000256" key="9">
    <source>
        <dbReference type="PIRNR" id="PIRNR009449"/>
    </source>
</evidence>
<dbReference type="Gene3D" id="1.20.930.80">
    <property type="match status" value="1"/>
</dbReference>
<evidence type="ECO:0000256" key="7">
    <source>
        <dbReference type="ARBA" id="ARBA00023014"/>
    </source>
</evidence>
<dbReference type="GO" id="GO:0005658">
    <property type="term" value="C:alpha DNA polymerase:primase complex"/>
    <property type="evidence" value="ECO:0007669"/>
    <property type="project" value="UniProtKB-ARBA"/>
</dbReference>
<keyword evidence="14" id="KW-1185">Reference proteome</keyword>
<feature type="binding site" evidence="10">
    <location>
        <position position="474"/>
    </location>
    <ligand>
        <name>[4Fe-4S] cluster</name>
        <dbReference type="ChEBI" id="CHEBI:49883"/>
    </ligand>
</feature>
<dbReference type="GO" id="GO:0051539">
    <property type="term" value="F:4 iron, 4 sulfur cluster binding"/>
    <property type="evidence" value="ECO:0007669"/>
    <property type="project" value="UniProtKB-UniRule"/>
</dbReference>
<proteinExistence type="inferred from homology"/>
<dbReference type="PANTHER" id="PTHR10537">
    <property type="entry name" value="DNA PRIMASE LARGE SUBUNIT"/>
    <property type="match status" value="1"/>
</dbReference>
<comment type="function">
    <text evidence="9">DNA primase is the polymerase that synthesizes small RNA primers for the Okazaki fragments made during discontinuous DNA replication.</text>
</comment>
<evidence type="ECO:0000313" key="13">
    <source>
        <dbReference type="EMBL" id="QID86404.1"/>
    </source>
</evidence>
<dbReference type="Pfam" id="PF26466">
    <property type="entry name" value="DNA_primase_lrg_N"/>
    <property type="match status" value="1"/>
</dbReference>
<dbReference type="OrthoDB" id="421393at2759"/>
<gene>
    <name evidence="13" type="primary">PRI2_2</name>
    <name evidence="13" type="ORF">GRS66_009031</name>
</gene>
<evidence type="ECO:0000259" key="12">
    <source>
        <dbReference type="Pfam" id="PF04104"/>
    </source>
</evidence>
<dbReference type="PIRSF" id="PIRSF009449">
    <property type="entry name" value="DNA_primase_large_subunit"/>
    <property type="match status" value="1"/>
</dbReference>
<keyword evidence="5 9" id="KW-0479">Metal-binding</keyword>
<feature type="region of interest" description="Disordered" evidence="11">
    <location>
        <begin position="508"/>
        <end position="529"/>
    </location>
</feature>
<evidence type="ECO:0000256" key="3">
    <source>
        <dbReference type="ARBA" id="ARBA00022515"/>
    </source>
</evidence>
<feature type="binding site" evidence="10">
    <location>
        <position position="434"/>
    </location>
    <ligand>
        <name>[4Fe-4S] cluster</name>
        <dbReference type="ChEBI" id="CHEBI:49883"/>
    </ligand>
</feature>
<dbReference type="GO" id="GO:0006270">
    <property type="term" value="P:DNA replication initiation"/>
    <property type="evidence" value="ECO:0007669"/>
    <property type="project" value="TreeGrafter"/>
</dbReference>